<organism evidence="2 3">
    <name type="scientific">Microvirga aerilata</name>
    <dbReference type="NCBI Taxonomy" id="670292"/>
    <lineage>
        <taxon>Bacteria</taxon>
        <taxon>Pseudomonadati</taxon>
        <taxon>Pseudomonadota</taxon>
        <taxon>Alphaproteobacteria</taxon>
        <taxon>Hyphomicrobiales</taxon>
        <taxon>Methylobacteriaceae</taxon>
        <taxon>Microvirga</taxon>
    </lineage>
</organism>
<dbReference type="GO" id="GO:0009306">
    <property type="term" value="P:protein secretion"/>
    <property type="evidence" value="ECO:0007669"/>
    <property type="project" value="InterPro"/>
</dbReference>
<reference evidence="2" key="1">
    <citation type="submission" date="2021-01" db="EMBL/GenBank/DDBJ databases">
        <title>Microvirga sp.</title>
        <authorList>
            <person name="Kim M.K."/>
        </authorList>
    </citation>
    <scope>NUCLEOTIDE SEQUENCE</scope>
    <source>
        <strain evidence="2">5420S-16</strain>
    </source>
</reference>
<keyword evidence="1" id="KW-1133">Transmembrane helix</keyword>
<feature type="transmembrane region" description="Helical" evidence="1">
    <location>
        <begin position="53"/>
        <end position="76"/>
    </location>
</feature>
<dbReference type="AlphaFoldDB" id="A0A936ZEE1"/>
<keyword evidence="1" id="KW-0812">Transmembrane</keyword>
<accession>A0A936ZEE1</accession>
<sequence>MRWTHLKSLRWRHCSPRNRLAGGSVPRDGTHARQRMRRVAAAPAPPRAASQDGFALVSAIWAIGVLSLLFVTYIAAARYRAIEALHLAESARAEMLAQAGVTLGLLDLLARPSAAGSSRRFGHDGRPVTCTLGASRVAISVADEGGKIDLNTAVPTLLATVLNRLAPDRQTSTLVLKSILDVREAAATAQRARGIASPEAAAFRTVFELGQVPGMDQRLFQAMLPLVTAHSGSTGFDAEVAPSAVLAAVAADGSPVSRTEAGGRLPPSYLAVSPGRAFVISSEVVTGLGARYAQEAVVELSDALGDGYAVKEWRTGLQRDLNKPTARASNC</sequence>
<evidence type="ECO:0000313" key="3">
    <source>
        <dbReference type="Proteomes" id="UP000605848"/>
    </source>
</evidence>
<gene>
    <name evidence="2" type="ORF">JKG68_20200</name>
</gene>
<protein>
    <submittedName>
        <fullName evidence="2">General secretion pathway protein GspK</fullName>
    </submittedName>
</protein>
<dbReference type="InterPro" id="IPR005628">
    <property type="entry name" value="GspK"/>
</dbReference>
<dbReference type="InterPro" id="IPR038072">
    <property type="entry name" value="GspK_central_sf"/>
</dbReference>
<proteinExistence type="predicted"/>
<keyword evidence="1" id="KW-0472">Membrane</keyword>
<evidence type="ECO:0000313" key="2">
    <source>
        <dbReference type="EMBL" id="MBL0406285.1"/>
    </source>
</evidence>
<keyword evidence="3" id="KW-1185">Reference proteome</keyword>
<dbReference type="PANTHER" id="PTHR38831">
    <property type="entry name" value="TYPE II SECRETION SYSTEM PROTEIN K"/>
    <property type="match status" value="1"/>
</dbReference>
<dbReference type="GO" id="GO:0016020">
    <property type="term" value="C:membrane"/>
    <property type="evidence" value="ECO:0007669"/>
    <property type="project" value="InterPro"/>
</dbReference>
<dbReference type="Proteomes" id="UP000605848">
    <property type="component" value="Unassembled WGS sequence"/>
</dbReference>
<comment type="caution">
    <text evidence="2">The sequence shown here is derived from an EMBL/GenBank/DDBJ whole genome shotgun (WGS) entry which is preliminary data.</text>
</comment>
<dbReference type="PANTHER" id="PTHR38831:SF2">
    <property type="entry name" value="TYPE II SECRETION SYSTEM PROTEIN K"/>
    <property type="match status" value="1"/>
</dbReference>
<dbReference type="RefSeq" id="WP_202063114.1">
    <property type="nucleotide sequence ID" value="NZ_JAEQMY010000037.1"/>
</dbReference>
<name>A0A936ZEE1_9HYPH</name>
<evidence type="ECO:0000256" key="1">
    <source>
        <dbReference type="SAM" id="Phobius"/>
    </source>
</evidence>
<dbReference type="EMBL" id="JAEQMY010000037">
    <property type="protein sequence ID" value="MBL0406285.1"/>
    <property type="molecule type" value="Genomic_DNA"/>
</dbReference>
<dbReference type="SUPFAM" id="SSF158544">
    <property type="entry name" value="GspK insert domain-like"/>
    <property type="match status" value="1"/>
</dbReference>